<dbReference type="InterPro" id="IPR002423">
    <property type="entry name" value="Cpn60/GroEL/TCP-1"/>
</dbReference>
<name>A0ABD3PB18_9STRA</name>
<dbReference type="NCBIfam" id="TIGR02348">
    <property type="entry name" value="GroEL"/>
    <property type="match status" value="1"/>
</dbReference>
<gene>
    <name evidence="5" type="ORF">ACHAWO_008025</name>
</gene>
<dbReference type="SUPFAM" id="SSF48592">
    <property type="entry name" value="GroEL equatorial domain-like"/>
    <property type="match status" value="1"/>
</dbReference>
<evidence type="ECO:0000256" key="1">
    <source>
        <dbReference type="ARBA" id="ARBA00006607"/>
    </source>
</evidence>
<dbReference type="PRINTS" id="PR00298">
    <property type="entry name" value="CHAPERONIN60"/>
</dbReference>
<dbReference type="EMBL" id="JALLPJ020000696">
    <property type="protein sequence ID" value="KAL3785348.1"/>
    <property type="molecule type" value="Genomic_DNA"/>
</dbReference>
<feature type="non-terminal residue" evidence="5">
    <location>
        <position position="1"/>
    </location>
</feature>
<dbReference type="InterPro" id="IPR027413">
    <property type="entry name" value="GROEL-like_equatorial_sf"/>
</dbReference>
<dbReference type="SUPFAM" id="SSF52029">
    <property type="entry name" value="GroEL apical domain-like"/>
    <property type="match status" value="1"/>
</dbReference>
<dbReference type="Proteomes" id="UP001530400">
    <property type="component" value="Unassembled WGS sequence"/>
</dbReference>
<comment type="similarity">
    <text evidence="1 3">Belongs to the chaperonin (HSP60) family.</text>
</comment>
<feature type="compositionally biased region" description="Polar residues" evidence="4">
    <location>
        <begin position="14"/>
        <end position="26"/>
    </location>
</feature>
<dbReference type="NCBIfam" id="NF009488">
    <property type="entry name" value="PRK12850.1"/>
    <property type="match status" value="1"/>
</dbReference>
<dbReference type="NCBIfam" id="NF009487">
    <property type="entry name" value="PRK12849.1"/>
    <property type="match status" value="1"/>
</dbReference>
<accession>A0ABD3PB18</accession>
<dbReference type="InterPro" id="IPR001844">
    <property type="entry name" value="Cpn60/GroEL"/>
</dbReference>
<dbReference type="Gene3D" id="1.10.560.10">
    <property type="entry name" value="GroEL-like equatorial domain"/>
    <property type="match status" value="1"/>
</dbReference>
<evidence type="ECO:0000313" key="6">
    <source>
        <dbReference type="Proteomes" id="UP001530400"/>
    </source>
</evidence>
<dbReference type="CDD" id="cd03344">
    <property type="entry name" value="GroEL"/>
    <property type="match status" value="1"/>
</dbReference>
<dbReference type="NCBIfam" id="NF000592">
    <property type="entry name" value="PRK00013.1"/>
    <property type="match status" value="1"/>
</dbReference>
<keyword evidence="6" id="KW-1185">Reference proteome</keyword>
<evidence type="ECO:0000313" key="5">
    <source>
        <dbReference type="EMBL" id="KAL3785348.1"/>
    </source>
</evidence>
<dbReference type="AlphaFoldDB" id="A0ABD3PB18"/>
<organism evidence="5 6">
    <name type="scientific">Cyclotella atomus</name>
    <dbReference type="NCBI Taxonomy" id="382360"/>
    <lineage>
        <taxon>Eukaryota</taxon>
        <taxon>Sar</taxon>
        <taxon>Stramenopiles</taxon>
        <taxon>Ochrophyta</taxon>
        <taxon>Bacillariophyta</taxon>
        <taxon>Coscinodiscophyceae</taxon>
        <taxon>Thalassiosirophycidae</taxon>
        <taxon>Stephanodiscales</taxon>
        <taxon>Stephanodiscaceae</taxon>
        <taxon>Cyclotella</taxon>
    </lineage>
</organism>
<dbReference type="InterPro" id="IPR027409">
    <property type="entry name" value="GroEL-like_apical_dom_sf"/>
</dbReference>
<dbReference type="NCBIfam" id="NF009489">
    <property type="entry name" value="PRK12851.1"/>
    <property type="match status" value="1"/>
</dbReference>
<evidence type="ECO:0000256" key="4">
    <source>
        <dbReference type="SAM" id="MobiDB-lite"/>
    </source>
</evidence>
<evidence type="ECO:0000256" key="3">
    <source>
        <dbReference type="RuleBase" id="RU000418"/>
    </source>
</evidence>
<dbReference type="Pfam" id="PF00118">
    <property type="entry name" value="Cpn60_TCP1"/>
    <property type="match status" value="1"/>
</dbReference>
<dbReference type="FunFam" id="3.50.7.10:FF:000001">
    <property type="entry name" value="60 kDa chaperonin"/>
    <property type="match status" value="1"/>
</dbReference>
<sequence>DPRPDDQRSPSIEAFSQSPPVPSALSTASIEQHTRATMKYTSLALIFLSSIGGSSAFVPSTQSSTSATSSTKLLLAKRVSFKEDSRKKLVEGINQVANAVKVTLGPKGRNVVLERNYGAPEIVNDGVTIAREISLADPEMNVGVRLVQEVASKSDSKAGDGTTTSTIMTQAIVNNGMKAVTSGVNPIALNAGIKRAASLVANKVKELATSVAGIDDLQSVATIASGSVDMGRIIAQAFDKVGENGSTVIEESQTLFDEIEFTEGLTIDRGYISPYFVKDQERQLAEQVSPRIMVTDAKIDNVNEIVPLLEQLVKTKEPVLIIAEDVTGDALSALVVNKMRGVLDVVAIRAPGFGQRRKAYLQDIAIATGATYIAEEVGITLDSVTTDMLGTADRCVVAKELTTIVTDGKQDAAVEARIAQIKREGEEADTDFDRDKAQERVAALGGGIARIKVGAATETELKDKKLRYEDALNSVQSARELGIVPGGGSCLAYIQDAFMDEILEQFENEDERTGAAILMKSLSEPCCQVAENAGVEGAVVLNKVVELTRANGFGYGWNAANNKYCDLMEAGVVDPAKVTINAVENSASVAGLVLTTECLVTEIPVRETEDERQRRFDAEGMGGMMGGPPM</sequence>
<comment type="caution">
    <text evidence="5">The sequence shown here is derived from an EMBL/GenBank/DDBJ whole genome shotgun (WGS) entry which is preliminary data.</text>
</comment>
<dbReference type="PANTHER" id="PTHR45633">
    <property type="entry name" value="60 KDA HEAT SHOCK PROTEIN, MITOCHONDRIAL"/>
    <property type="match status" value="1"/>
</dbReference>
<dbReference type="Gene3D" id="3.30.260.10">
    <property type="entry name" value="TCP-1-like chaperonin intermediate domain"/>
    <property type="match status" value="1"/>
</dbReference>
<feature type="region of interest" description="Disordered" evidence="4">
    <location>
        <begin position="1"/>
        <end position="26"/>
    </location>
</feature>
<evidence type="ECO:0000256" key="2">
    <source>
        <dbReference type="ARBA" id="ARBA00023186"/>
    </source>
</evidence>
<protein>
    <submittedName>
        <fullName evidence="5">Uncharacterized protein</fullName>
    </submittedName>
</protein>
<dbReference type="Gene3D" id="3.50.7.10">
    <property type="entry name" value="GroEL"/>
    <property type="match status" value="1"/>
</dbReference>
<reference evidence="5 6" key="1">
    <citation type="submission" date="2024-10" db="EMBL/GenBank/DDBJ databases">
        <title>Updated reference genomes for cyclostephanoid diatoms.</title>
        <authorList>
            <person name="Roberts W.R."/>
            <person name="Alverson A.J."/>
        </authorList>
    </citation>
    <scope>NUCLEOTIDE SEQUENCE [LARGE SCALE GENOMIC DNA]</scope>
    <source>
        <strain evidence="5 6">AJA010-31</strain>
    </source>
</reference>
<dbReference type="InterPro" id="IPR027410">
    <property type="entry name" value="TCP-1-like_intermed_sf"/>
</dbReference>
<keyword evidence="2" id="KW-0143">Chaperone</keyword>
<dbReference type="SUPFAM" id="SSF54849">
    <property type="entry name" value="GroEL-intermediate domain like"/>
    <property type="match status" value="1"/>
</dbReference>
<proteinExistence type="inferred from homology"/>